<dbReference type="PRINTS" id="PR00111">
    <property type="entry name" value="ABHYDROLASE"/>
</dbReference>
<dbReference type="InterPro" id="IPR029058">
    <property type="entry name" value="AB_hydrolase_fold"/>
</dbReference>
<dbReference type="Pfam" id="PF00561">
    <property type="entry name" value="Abhydrolase_1"/>
    <property type="match status" value="1"/>
</dbReference>
<evidence type="ECO:0000313" key="4">
    <source>
        <dbReference type="Proteomes" id="UP000183404"/>
    </source>
</evidence>
<dbReference type="InterPro" id="IPR000639">
    <property type="entry name" value="Epox_hydrolase-like"/>
</dbReference>
<keyword evidence="1" id="KW-0378">Hydrolase</keyword>
<evidence type="ECO:0000259" key="2">
    <source>
        <dbReference type="Pfam" id="PF00561"/>
    </source>
</evidence>
<dbReference type="PRINTS" id="PR00412">
    <property type="entry name" value="EPOXHYDRLASE"/>
</dbReference>
<organism evidence="3 4">
    <name type="scientific">Thermoanaerobacter thermohydrosulfuricus</name>
    <name type="common">Clostridium thermohydrosulfuricum</name>
    <dbReference type="NCBI Taxonomy" id="1516"/>
    <lineage>
        <taxon>Bacteria</taxon>
        <taxon>Bacillati</taxon>
        <taxon>Bacillota</taxon>
        <taxon>Clostridia</taxon>
        <taxon>Thermoanaerobacterales</taxon>
        <taxon>Thermoanaerobacteraceae</taxon>
        <taxon>Thermoanaerobacter</taxon>
    </lineage>
</organism>
<reference evidence="3 4" key="1">
    <citation type="submission" date="2016-10" db="EMBL/GenBank/DDBJ databases">
        <authorList>
            <person name="de Groot N.N."/>
        </authorList>
    </citation>
    <scope>NUCLEOTIDE SEQUENCE [LARGE SCALE GENOMIC DNA]</scope>
    <source>
        <strain evidence="3 4">DSM 569</strain>
    </source>
</reference>
<dbReference type="PANTHER" id="PTHR43798">
    <property type="entry name" value="MONOACYLGLYCEROL LIPASE"/>
    <property type="match status" value="1"/>
</dbReference>
<name>A0A1G7P7R0_THETY</name>
<dbReference type="PANTHER" id="PTHR43798:SF31">
    <property type="entry name" value="AB HYDROLASE SUPERFAMILY PROTEIN YCLE"/>
    <property type="match status" value="1"/>
</dbReference>
<evidence type="ECO:0000256" key="1">
    <source>
        <dbReference type="ARBA" id="ARBA00022801"/>
    </source>
</evidence>
<dbReference type="GO" id="GO:0016020">
    <property type="term" value="C:membrane"/>
    <property type="evidence" value="ECO:0007669"/>
    <property type="project" value="TreeGrafter"/>
</dbReference>
<dbReference type="RefSeq" id="WP_074592535.1">
    <property type="nucleotide sequence ID" value="NZ_FNBS01000025.1"/>
</dbReference>
<sequence>MCRVIYKKVALPNGEEIGYREREGGKDAIIFVHGNLVSSKYWGKFMQRFPENFKLYAVDLRGAGISSYNKPIETMRDFSEDIWLFSQEMNIKEFILVGWSMGGVISMQLAADHPDAVKKLILVSSPSCKGIPFTKKDEEGKMIPGEYWKTKEEVFNDKVQVLPLVYALRSGNREIMKNIWDSAVFNYKKPEESYYKELIEDIFTVRNYPDCAWATQIFNISHLHNGVVMGTGEVDNLKMPVLLLWGEHDVIVKKEYSEETAKEIGENAHVVVIENAAHSVFIDNEQQTLKVMLDFIEK</sequence>
<accession>A0A1G7P7R0</accession>
<gene>
    <name evidence="3" type="ORF">SAMN04244560_01292</name>
</gene>
<proteinExistence type="predicted"/>
<dbReference type="EMBL" id="FNBS01000025">
    <property type="protein sequence ID" value="SDF82342.1"/>
    <property type="molecule type" value="Genomic_DNA"/>
</dbReference>
<dbReference type="SUPFAM" id="SSF53474">
    <property type="entry name" value="alpha/beta-Hydrolases"/>
    <property type="match status" value="1"/>
</dbReference>
<dbReference type="InterPro" id="IPR050266">
    <property type="entry name" value="AB_hydrolase_sf"/>
</dbReference>
<feature type="domain" description="AB hydrolase-1" evidence="2">
    <location>
        <begin position="28"/>
        <end position="284"/>
    </location>
</feature>
<dbReference type="InterPro" id="IPR000073">
    <property type="entry name" value="AB_hydrolase_1"/>
</dbReference>
<dbReference type="Gene3D" id="3.40.50.1820">
    <property type="entry name" value="alpha/beta hydrolase"/>
    <property type="match status" value="1"/>
</dbReference>
<dbReference type="Proteomes" id="UP000183404">
    <property type="component" value="Unassembled WGS sequence"/>
</dbReference>
<protein>
    <submittedName>
        <fullName evidence="3">Pimeloyl-ACP methyl ester carboxylesterase</fullName>
    </submittedName>
</protein>
<evidence type="ECO:0000313" key="3">
    <source>
        <dbReference type="EMBL" id="SDF82342.1"/>
    </source>
</evidence>
<dbReference type="AlphaFoldDB" id="A0A1G7P7R0"/>
<dbReference type="GO" id="GO:0016787">
    <property type="term" value="F:hydrolase activity"/>
    <property type="evidence" value="ECO:0007669"/>
    <property type="project" value="UniProtKB-KW"/>
</dbReference>